<dbReference type="Proteomes" id="UP000283666">
    <property type="component" value="Unassembled WGS sequence"/>
</dbReference>
<dbReference type="Gene3D" id="1.20.120.910">
    <property type="entry name" value="DksA, coiled-coil domain"/>
    <property type="match status" value="1"/>
</dbReference>
<dbReference type="InterPro" id="IPR000962">
    <property type="entry name" value="Znf_DskA_TraR"/>
</dbReference>
<name>A0A425B222_NEIME</name>
<dbReference type="RefSeq" id="WP_021439795.1">
    <property type="nucleotide sequence ID" value="NZ_CP012394.1"/>
</dbReference>
<dbReference type="Pfam" id="PF01258">
    <property type="entry name" value="zf-dskA_traR"/>
    <property type="match status" value="1"/>
</dbReference>
<dbReference type="EMBL" id="NWZY01000019">
    <property type="protein sequence ID" value="RQK77920.1"/>
    <property type="molecule type" value="Genomic_DNA"/>
</dbReference>
<evidence type="ECO:0000256" key="1">
    <source>
        <dbReference type="ARBA" id="ARBA00022723"/>
    </source>
</evidence>
<evidence type="ECO:0000256" key="2">
    <source>
        <dbReference type="ARBA" id="ARBA00022771"/>
    </source>
</evidence>
<dbReference type="GO" id="GO:0008270">
    <property type="term" value="F:zinc ion binding"/>
    <property type="evidence" value="ECO:0007669"/>
    <property type="project" value="UniProtKB-KW"/>
</dbReference>
<keyword evidence="2" id="KW-0863">Zinc-finger</keyword>
<gene>
    <name evidence="6" type="ORF">COH52_07630</name>
</gene>
<comment type="caution">
    <text evidence="6">The sequence shown here is derived from an EMBL/GenBank/DDBJ whole genome shotgun (WGS) entry which is preliminary data.</text>
</comment>
<feature type="zinc finger region" description="dksA C4-type" evidence="4">
    <location>
        <begin position="36"/>
        <end position="60"/>
    </location>
</feature>
<evidence type="ECO:0000259" key="5">
    <source>
        <dbReference type="Pfam" id="PF01258"/>
    </source>
</evidence>
<dbReference type="PANTHER" id="PTHR38777">
    <property type="entry name" value="FELS-2 PROPHAGE PROTEIN"/>
    <property type="match status" value="1"/>
</dbReference>
<dbReference type="InterPro" id="IPR020460">
    <property type="entry name" value="Znf_C4-type_bac"/>
</dbReference>
<evidence type="ECO:0000313" key="6">
    <source>
        <dbReference type="EMBL" id="RQK77920.1"/>
    </source>
</evidence>
<dbReference type="NCBIfam" id="TIGR02419">
    <property type="entry name" value="C4_traR_proteo"/>
    <property type="match status" value="1"/>
</dbReference>
<dbReference type="PROSITE" id="PS01102">
    <property type="entry name" value="ZF_DKSA_1"/>
    <property type="match status" value="1"/>
</dbReference>
<evidence type="ECO:0000256" key="3">
    <source>
        <dbReference type="ARBA" id="ARBA00022833"/>
    </source>
</evidence>
<evidence type="ECO:0000256" key="4">
    <source>
        <dbReference type="PROSITE-ProRule" id="PRU00510"/>
    </source>
</evidence>
<keyword evidence="1" id="KW-0479">Metal-binding</keyword>
<dbReference type="PRINTS" id="PR00618">
    <property type="entry name" value="DKSAZNFINGER"/>
</dbReference>
<dbReference type="InterPro" id="IPR012783">
    <property type="entry name" value="Znf_C4_TraR"/>
</dbReference>
<keyword evidence="3" id="KW-0862">Zinc</keyword>
<dbReference type="GO" id="GO:1900378">
    <property type="term" value="P:positive regulation of secondary metabolite biosynthetic process"/>
    <property type="evidence" value="ECO:0007669"/>
    <property type="project" value="TreeGrafter"/>
</dbReference>
<dbReference type="PANTHER" id="PTHR38777:SF1">
    <property type="entry name" value="DNAK SUPPRESSOR PROTEIN"/>
    <property type="match status" value="1"/>
</dbReference>
<dbReference type="SUPFAM" id="SSF57716">
    <property type="entry name" value="Glucocorticoid receptor-like (DNA-binding domain)"/>
    <property type="match status" value="1"/>
</dbReference>
<protein>
    <submittedName>
        <fullName evidence="6">Conjugal transfer protein TraR</fullName>
    </submittedName>
</protein>
<dbReference type="InterPro" id="IPR020458">
    <property type="entry name" value="Znf_DskA_TraR_CS"/>
</dbReference>
<evidence type="ECO:0000313" key="7">
    <source>
        <dbReference type="Proteomes" id="UP000283666"/>
    </source>
</evidence>
<sequence length="72" mass="8363">MTDIIDQAAALEEKMRDYWLARHKEAAADAPSAQECEECGEIIPEARRLAVPGCRLCIDCRREEERRLKFKR</sequence>
<organism evidence="6 7">
    <name type="scientific">Neisseria meningitidis</name>
    <dbReference type="NCBI Taxonomy" id="487"/>
    <lineage>
        <taxon>Bacteria</taxon>
        <taxon>Pseudomonadati</taxon>
        <taxon>Pseudomonadota</taxon>
        <taxon>Betaproteobacteria</taxon>
        <taxon>Neisseriales</taxon>
        <taxon>Neisseriaceae</taxon>
        <taxon>Neisseria</taxon>
    </lineage>
</organism>
<dbReference type="PROSITE" id="PS51128">
    <property type="entry name" value="ZF_DKSA_2"/>
    <property type="match status" value="1"/>
</dbReference>
<reference evidence="6 7" key="1">
    <citation type="submission" date="2017-09" db="EMBL/GenBank/DDBJ databases">
        <title>Phenotypic and genotypic characterization of Colombian isolates of Neisseria meningitidis recovered from invasive disease.</title>
        <authorList>
            <person name="Duarte C."/>
            <person name="Gabastou J.M."/>
            <person name="Moreno J."/>
        </authorList>
    </citation>
    <scope>NUCLEOTIDE SEQUENCE [LARGE SCALE GENOMIC DNA]</scope>
    <source>
        <strain evidence="6 7">INS-Nm1012</strain>
    </source>
</reference>
<proteinExistence type="predicted"/>
<dbReference type="AlphaFoldDB" id="A0A425B222"/>
<feature type="domain" description="Zinc finger DksA/TraR C4-type" evidence="5">
    <location>
        <begin position="35"/>
        <end position="66"/>
    </location>
</feature>
<accession>A0A425B222</accession>